<dbReference type="Gene3D" id="3.40.50.10420">
    <property type="entry name" value="NagB/RpiA/CoA transferase-like"/>
    <property type="match status" value="1"/>
</dbReference>
<comment type="cofactor">
    <cofactor evidence="5">
        <name>Mg(2+)</name>
        <dbReference type="ChEBI" id="CHEBI:18420"/>
    </cofactor>
</comment>
<dbReference type="GO" id="GO:0035999">
    <property type="term" value="P:tetrahydrofolate interconversion"/>
    <property type="evidence" value="ECO:0007669"/>
    <property type="project" value="TreeGrafter"/>
</dbReference>
<dbReference type="Proteomes" id="UP000265431">
    <property type="component" value="Unassembled WGS sequence"/>
</dbReference>
<dbReference type="AlphaFoldDB" id="A0A399QYX5"/>
<dbReference type="Pfam" id="PF01812">
    <property type="entry name" value="5-FTHF_cyc-lig"/>
    <property type="match status" value="1"/>
</dbReference>
<evidence type="ECO:0000256" key="2">
    <source>
        <dbReference type="ARBA" id="ARBA00022741"/>
    </source>
</evidence>
<organism evidence="6 7">
    <name type="scientific">Henriciella barbarensis</name>
    <dbReference type="NCBI Taxonomy" id="86342"/>
    <lineage>
        <taxon>Bacteria</taxon>
        <taxon>Pseudomonadati</taxon>
        <taxon>Pseudomonadota</taxon>
        <taxon>Alphaproteobacteria</taxon>
        <taxon>Hyphomonadales</taxon>
        <taxon>Hyphomonadaceae</taxon>
        <taxon>Henriciella</taxon>
    </lineage>
</organism>
<dbReference type="GO" id="GO:0005524">
    <property type="term" value="F:ATP binding"/>
    <property type="evidence" value="ECO:0007669"/>
    <property type="project" value="UniProtKB-KW"/>
</dbReference>
<dbReference type="OrthoDB" id="9801938at2"/>
<comment type="catalytic activity">
    <reaction evidence="5">
        <text>(6S)-5-formyl-5,6,7,8-tetrahydrofolate + ATP = (6R)-5,10-methenyltetrahydrofolate + ADP + phosphate</text>
        <dbReference type="Rhea" id="RHEA:10488"/>
        <dbReference type="ChEBI" id="CHEBI:30616"/>
        <dbReference type="ChEBI" id="CHEBI:43474"/>
        <dbReference type="ChEBI" id="CHEBI:57455"/>
        <dbReference type="ChEBI" id="CHEBI:57457"/>
        <dbReference type="ChEBI" id="CHEBI:456216"/>
        <dbReference type="EC" id="6.3.3.2"/>
    </reaction>
</comment>
<dbReference type="GO" id="GO:0046872">
    <property type="term" value="F:metal ion binding"/>
    <property type="evidence" value="ECO:0007669"/>
    <property type="project" value="UniProtKB-KW"/>
</dbReference>
<evidence type="ECO:0000256" key="4">
    <source>
        <dbReference type="PIRSR" id="PIRSR006806-1"/>
    </source>
</evidence>
<dbReference type="GO" id="GO:0009396">
    <property type="term" value="P:folic acid-containing compound biosynthetic process"/>
    <property type="evidence" value="ECO:0007669"/>
    <property type="project" value="TreeGrafter"/>
</dbReference>
<dbReference type="SUPFAM" id="SSF100950">
    <property type="entry name" value="NagB/RpiA/CoA transferase-like"/>
    <property type="match status" value="1"/>
</dbReference>
<dbReference type="InterPro" id="IPR002698">
    <property type="entry name" value="FTHF_cligase"/>
</dbReference>
<feature type="binding site" evidence="4">
    <location>
        <begin position="7"/>
        <end position="11"/>
    </location>
    <ligand>
        <name>ATP</name>
        <dbReference type="ChEBI" id="CHEBI:30616"/>
    </ligand>
</feature>
<feature type="binding site" evidence="4">
    <location>
        <position position="57"/>
    </location>
    <ligand>
        <name>substrate</name>
    </ligand>
</feature>
<proteinExistence type="inferred from homology"/>
<protein>
    <recommendedName>
        <fullName evidence="5">5-formyltetrahydrofolate cyclo-ligase</fullName>
        <ecNumber evidence="5">6.3.3.2</ecNumber>
    </recommendedName>
</protein>
<keyword evidence="3 4" id="KW-0067">ATP-binding</keyword>
<accession>A0A399QYX5</accession>
<dbReference type="PANTHER" id="PTHR23407:SF1">
    <property type="entry name" value="5-FORMYLTETRAHYDROFOLATE CYCLO-LIGASE"/>
    <property type="match status" value="1"/>
</dbReference>
<dbReference type="RefSeq" id="WP_119379267.1">
    <property type="nucleotide sequence ID" value="NZ_QWGB01000005.1"/>
</dbReference>
<keyword evidence="7" id="KW-1185">Reference proteome</keyword>
<keyword evidence="2 4" id="KW-0547">Nucleotide-binding</keyword>
<dbReference type="InterPro" id="IPR024185">
    <property type="entry name" value="FTHF_cligase-like_sf"/>
</dbReference>
<dbReference type="PANTHER" id="PTHR23407">
    <property type="entry name" value="ATPASE INHIBITOR/5-FORMYLTETRAHYDROFOLATE CYCLO-LIGASE"/>
    <property type="match status" value="1"/>
</dbReference>
<keyword evidence="5" id="KW-0479">Metal-binding</keyword>
<dbReference type="PIRSF" id="PIRSF006806">
    <property type="entry name" value="FTHF_cligase"/>
    <property type="match status" value="1"/>
</dbReference>
<evidence type="ECO:0000256" key="5">
    <source>
        <dbReference type="RuleBase" id="RU361279"/>
    </source>
</evidence>
<evidence type="ECO:0000256" key="3">
    <source>
        <dbReference type="ARBA" id="ARBA00022840"/>
    </source>
</evidence>
<keyword evidence="5" id="KW-0460">Magnesium</keyword>
<dbReference type="InterPro" id="IPR037171">
    <property type="entry name" value="NagB/RpiA_transferase-like"/>
</dbReference>
<sequence>MSVEDEKAALRRELITLREEAHARDPDAGETLASKFPLKLFERYGPHVAGYLPIGSEIDPLPLMERLVGEGANLALPRLETDGSMTFRAWSSNDDLEKASMGLRQPLESAELVHPTLVLMPLLAFDGHGTRLGYGKGFYDRTVSGLRANGRVFACGIGFHAQMLDDLPAEPHDQPLDWAVTERGSVPIFMMRTFKGDSGPDQNDPGAA</sequence>
<keyword evidence="6" id="KW-0436">Ligase</keyword>
<gene>
    <name evidence="6" type="ORF">D1224_07490</name>
</gene>
<dbReference type="GO" id="GO:0030272">
    <property type="term" value="F:5-formyltetrahydrofolate cyclo-ligase activity"/>
    <property type="evidence" value="ECO:0007669"/>
    <property type="project" value="UniProtKB-EC"/>
</dbReference>
<dbReference type="NCBIfam" id="TIGR02727">
    <property type="entry name" value="MTHFS_bact"/>
    <property type="match status" value="1"/>
</dbReference>
<feature type="binding site" evidence="4">
    <location>
        <begin position="131"/>
        <end position="139"/>
    </location>
    <ligand>
        <name>ATP</name>
        <dbReference type="ChEBI" id="CHEBI:30616"/>
    </ligand>
</feature>
<comment type="caution">
    <text evidence="6">The sequence shown here is derived from an EMBL/GenBank/DDBJ whole genome shotgun (WGS) entry which is preliminary data.</text>
</comment>
<reference evidence="6 7" key="1">
    <citation type="submission" date="2018-08" db="EMBL/GenBank/DDBJ databases">
        <title>Henriciella mobilis sp. nov., isolated from seawater.</title>
        <authorList>
            <person name="Cheng H."/>
            <person name="Wu Y.-H."/>
            <person name="Xu X.-W."/>
            <person name="Guo L.-L."/>
        </authorList>
    </citation>
    <scope>NUCLEOTIDE SEQUENCE [LARGE SCALE GENOMIC DNA]</scope>
    <source>
        <strain evidence="6 7">CCUG66934</strain>
    </source>
</reference>
<feature type="binding site" evidence="4">
    <location>
        <position position="52"/>
    </location>
    <ligand>
        <name>substrate</name>
    </ligand>
</feature>
<evidence type="ECO:0000313" key="6">
    <source>
        <dbReference type="EMBL" id="RIJ24078.1"/>
    </source>
</evidence>
<comment type="similarity">
    <text evidence="1 5">Belongs to the 5-formyltetrahydrofolate cyclo-ligase family.</text>
</comment>
<evidence type="ECO:0000256" key="1">
    <source>
        <dbReference type="ARBA" id="ARBA00010638"/>
    </source>
</evidence>
<dbReference type="EC" id="6.3.3.2" evidence="5"/>
<evidence type="ECO:0000313" key="7">
    <source>
        <dbReference type="Proteomes" id="UP000265431"/>
    </source>
</evidence>
<name>A0A399QYX5_9PROT</name>
<dbReference type="EMBL" id="QWGB01000005">
    <property type="protein sequence ID" value="RIJ24078.1"/>
    <property type="molecule type" value="Genomic_DNA"/>
</dbReference>